<dbReference type="InterPro" id="IPR051534">
    <property type="entry name" value="CBASS_pafABC_assoc_protein"/>
</dbReference>
<dbReference type="PANTHER" id="PTHR34580:SF1">
    <property type="entry name" value="PROTEIN PAFC"/>
    <property type="match status" value="1"/>
</dbReference>
<dbReference type="InterPro" id="IPR057727">
    <property type="entry name" value="WCX_dom"/>
</dbReference>
<reference evidence="3 4" key="1">
    <citation type="submission" date="2019-09" db="EMBL/GenBank/DDBJ databases">
        <title>Whole-genome sequence of the purple sulfur bacterium Thiohalocapsa marina DSM 19078.</title>
        <authorList>
            <person name="Kyndt J.A."/>
            <person name="Meyer T.E."/>
        </authorList>
    </citation>
    <scope>NUCLEOTIDE SEQUENCE [LARGE SCALE GENOMIC DNA]</scope>
    <source>
        <strain evidence="3 4">DSM 19078</strain>
    </source>
</reference>
<organism evidence="3 4">
    <name type="scientific">Thiohalocapsa marina</name>
    <dbReference type="NCBI Taxonomy" id="424902"/>
    <lineage>
        <taxon>Bacteria</taxon>
        <taxon>Pseudomonadati</taxon>
        <taxon>Pseudomonadota</taxon>
        <taxon>Gammaproteobacteria</taxon>
        <taxon>Chromatiales</taxon>
        <taxon>Chromatiaceae</taxon>
        <taxon>Thiohalocapsa</taxon>
    </lineage>
</organism>
<protein>
    <submittedName>
        <fullName evidence="3">WYL domain-containing protein</fullName>
    </submittedName>
</protein>
<dbReference type="PROSITE" id="PS52050">
    <property type="entry name" value="WYL"/>
    <property type="match status" value="1"/>
</dbReference>
<dbReference type="Proteomes" id="UP000322981">
    <property type="component" value="Unassembled WGS sequence"/>
</dbReference>
<dbReference type="InterPro" id="IPR026881">
    <property type="entry name" value="WYL_dom"/>
</dbReference>
<keyword evidence="4" id="KW-1185">Reference proteome</keyword>
<gene>
    <name evidence="3" type="ORF">F2Q65_12285</name>
</gene>
<dbReference type="Pfam" id="PF13280">
    <property type="entry name" value="WYL"/>
    <property type="match status" value="1"/>
</dbReference>
<evidence type="ECO:0000313" key="4">
    <source>
        <dbReference type="Proteomes" id="UP000322981"/>
    </source>
</evidence>
<dbReference type="AlphaFoldDB" id="A0A5M8FJ16"/>
<dbReference type="Pfam" id="PF25583">
    <property type="entry name" value="WCX"/>
    <property type="match status" value="1"/>
</dbReference>
<evidence type="ECO:0000313" key="3">
    <source>
        <dbReference type="EMBL" id="KAA6184484.1"/>
    </source>
</evidence>
<dbReference type="RefSeq" id="WP_150093709.1">
    <property type="nucleotide sequence ID" value="NZ_VWXX01000019.1"/>
</dbReference>
<evidence type="ECO:0000259" key="2">
    <source>
        <dbReference type="Pfam" id="PF25583"/>
    </source>
</evidence>
<sequence>MAEDERRYHSRMQRLKRLERLLPRPGTADAQCLDGARLLEILGDAYEAASPQARRRALQRDLETLVKEGRIQAVNPGGKPLRYRRLEEGLDDDALIWEYTLRQVKDLIAEAIPRRQLDRLWERLLHEIDTPVLTEQQLRVVSDTLRLQPVELYPDVLQAVITALAQHQALEVVYQNADGERSTPVIHPQALIQRGPIPYLFALKNDEDLVRLYALHRFAGARVREDQRVRKAEGFDLDRALAEGRVDFGQGELIDLEIRVRGYLTQLLLACPLSQGQRAEDEAEGAAFQMRIHARLPQTGQLLRWLLGAGDNLEVVRPEGLRRTVAEQARKMAAIY</sequence>
<proteinExistence type="predicted"/>
<feature type="domain" description="WYL" evidence="1">
    <location>
        <begin position="155"/>
        <end position="223"/>
    </location>
</feature>
<dbReference type="EMBL" id="VWXX01000019">
    <property type="protein sequence ID" value="KAA6184484.1"/>
    <property type="molecule type" value="Genomic_DNA"/>
</dbReference>
<evidence type="ECO:0000259" key="1">
    <source>
        <dbReference type="Pfam" id="PF13280"/>
    </source>
</evidence>
<feature type="domain" description="WCX" evidence="2">
    <location>
        <begin position="255"/>
        <end position="333"/>
    </location>
</feature>
<comment type="caution">
    <text evidence="3">The sequence shown here is derived from an EMBL/GenBank/DDBJ whole genome shotgun (WGS) entry which is preliminary data.</text>
</comment>
<dbReference type="PANTHER" id="PTHR34580">
    <property type="match status" value="1"/>
</dbReference>
<accession>A0A5M8FJ16</accession>
<name>A0A5M8FJ16_9GAMM</name>
<dbReference type="OrthoDB" id="8595817at2"/>